<dbReference type="OrthoDB" id="5946179at2"/>
<dbReference type="EMBL" id="SZUA01000003">
    <property type="protein sequence ID" value="TKR29226.1"/>
    <property type="molecule type" value="Genomic_DNA"/>
</dbReference>
<accession>A0A4U5JKP6</accession>
<sequence length="306" mass="31514">MQTRAMGPGAGWRWLMQGINLGRNNPRAVFGGAALLIAVVLVPTVIQLILQVGLKLDSEGLMFALGAFSLLYSVLVVMPLIGGMLRVIHASESGRETRAAAIFDVFKSGQGYVRIVAVSIALAALATVVIGLIFAFLGPGVAEWYTQAVIASQNLKPGAAAPNLPPLPDGIGAVVGLIILFGLFMQGLHAVAFGQIALTDRSVPGALGDGFMGALKNLLPLLVLLVAFAVAAMLALVLLVLLGGLLGAIGSLVHPALGEALAAPLSLAFLLILYVVVFGVMYHLWRDVTGAGGSAPPADRSGEIEA</sequence>
<evidence type="ECO:0000256" key="1">
    <source>
        <dbReference type="SAM" id="Phobius"/>
    </source>
</evidence>
<feature type="transmembrane region" description="Helical" evidence="1">
    <location>
        <begin position="115"/>
        <end position="137"/>
    </location>
</feature>
<feature type="transmembrane region" description="Helical" evidence="1">
    <location>
        <begin position="218"/>
        <end position="249"/>
    </location>
</feature>
<gene>
    <name evidence="2" type="ORF">FCE95_13760</name>
</gene>
<feature type="transmembrane region" description="Helical" evidence="1">
    <location>
        <begin position="28"/>
        <end position="50"/>
    </location>
</feature>
<feature type="transmembrane region" description="Helical" evidence="1">
    <location>
        <begin position="62"/>
        <end position="88"/>
    </location>
</feature>
<keyword evidence="3" id="KW-1185">Reference proteome</keyword>
<dbReference type="Proteomes" id="UP000308707">
    <property type="component" value="Unassembled WGS sequence"/>
</dbReference>
<reference evidence="2 3" key="1">
    <citation type="submission" date="2019-04" db="EMBL/GenBank/DDBJ databases">
        <title>Reference strain of H23.</title>
        <authorList>
            <person name="Luo X."/>
        </authorList>
    </citation>
    <scope>NUCLEOTIDE SEQUENCE [LARGE SCALE GENOMIC DNA]</scope>
    <source>
        <strain evidence="2 3">H23</strain>
    </source>
</reference>
<keyword evidence="1" id="KW-0472">Membrane</keyword>
<protein>
    <submittedName>
        <fullName evidence="2">Uncharacterized protein</fullName>
    </submittedName>
</protein>
<organism evidence="2 3">
    <name type="scientific">Luteimonas gilva</name>
    <dbReference type="NCBI Taxonomy" id="2572684"/>
    <lineage>
        <taxon>Bacteria</taxon>
        <taxon>Pseudomonadati</taxon>
        <taxon>Pseudomonadota</taxon>
        <taxon>Gammaproteobacteria</taxon>
        <taxon>Lysobacterales</taxon>
        <taxon>Lysobacteraceae</taxon>
        <taxon>Luteimonas</taxon>
    </lineage>
</organism>
<evidence type="ECO:0000313" key="3">
    <source>
        <dbReference type="Proteomes" id="UP000308707"/>
    </source>
</evidence>
<dbReference type="RefSeq" id="WP_137267631.1">
    <property type="nucleotide sequence ID" value="NZ_SZUA01000003.1"/>
</dbReference>
<feature type="transmembrane region" description="Helical" evidence="1">
    <location>
        <begin position="171"/>
        <end position="198"/>
    </location>
</feature>
<evidence type="ECO:0000313" key="2">
    <source>
        <dbReference type="EMBL" id="TKR29226.1"/>
    </source>
</evidence>
<proteinExistence type="predicted"/>
<comment type="caution">
    <text evidence="2">The sequence shown here is derived from an EMBL/GenBank/DDBJ whole genome shotgun (WGS) entry which is preliminary data.</text>
</comment>
<keyword evidence="1" id="KW-0812">Transmembrane</keyword>
<keyword evidence="1" id="KW-1133">Transmembrane helix</keyword>
<dbReference type="AlphaFoldDB" id="A0A4U5JKP6"/>
<name>A0A4U5JKP6_9GAMM</name>
<feature type="transmembrane region" description="Helical" evidence="1">
    <location>
        <begin position="261"/>
        <end position="285"/>
    </location>
</feature>